<evidence type="ECO:0000256" key="3">
    <source>
        <dbReference type="SAM" id="MobiDB-lite"/>
    </source>
</evidence>
<evidence type="ECO:0000313" key="6">
    <source>
        <dbReference type="Proteomes" id="UP000016088"/>
    </source>
</evidence>
<dbReference type="Gene3D" id="3.30.70.330">
    <property type="match status" value="1"/>
</dbReference>
<dbReference type="InterPro" id="IPR000504">
    <property type="entry name" value="RRM_dom"/>
</dbReference>
<feature type="region of interest" description="Disordered" evidence="3">
    <location>
        <begin position="425"/>
        <end position="464"/>
    </location>
</feature>
<evidence type="ECO:0000313" key="5">
    <source>
        <dbReference type="EMBL" id="EPX74460.1"/>
    </source>
</evidence>
<feature type="compositionally biased region" description="Basic and acidic residues" evidence="3">
    <location>
        <begin position="52"/>
        <end position="73"/>
    </location>
</feature>
<protein>
    <submittedName>
        <fullName evidence="5">Poly(A) binding protein Nab3</fullName>
    </submittedName>
</protein>
<feature type="compositionally biased region" description="Acidic residues" evidence="3">
    <location>
        <begin position="87"/>
        <end position="98"/>
    </location>
</feature>
<dbReference type="SMART" id="SM00360">
    <property type="entry name" value="RRM"/>
    <property type="match status" value="1"/>
</dbReference>
<dbReference type="EMBL" id="KE503206">
    <property type="protein sequence ID" value="EPX74460.1"/>
    <property type="molecule type" value="Genomic_DNA"/>
</dbReference>
<dbReference type="VEuPathDB" id="FungiDB:SOCG_01944"/>
<dbReference type="PANTHER" id="PTHR13968">
    <property type="entry name" value="HETEROGENEOUS NUCLEAR RIBONUCLEOPROTEIN"/>
    <property type="match status" value="1"/>
</dbReference>
<feature type="compositionally biased region" description="Basic and acidic residues" evidence="3">
    <location>
        <begin position="111"/>
        <end position="132"/>
    </location>
</feature>
<dbReference type="InterPro" id="IPR036621">
    <property type="entry name" value="Anticodon-bd_dom_sf"/>
</dbReference>
<name>S9R8B7_SCHOY</name>
<dbReference type="GO" id="GO:0003723">
    <property type="term" value="F:RNA binding"/>
    <property type="evidence" value="ECO:0007669"/>
    <property type="project" value="UniProtKB-UniRule"/>
</dbReference>
<accession>S9R8B7</accession>
<keyword evidence="1 2" id="KW-0694">RNA-binding</keyword>
<dbReference type="SUPFAM" id="SSF52954">
    <property type="entry name" value="Class II aaRS ABD-related"/>
    <property type="match status" value="1"/>
</dbReference>
<dbReference type="GeneID" id="25030922"/>
<evidence type="ECO:0000256" key="2">
    <source>
        <dbReference type="PROSITE-ProRule" id="PRU00176"/>
    </source>
</evidence>
<dbReference type="RefSeq" id="XP_013015892.1">
    <property type="nucleotide sequence ID" value="XM_013160438.1"/>
</dbReference>
<organism evidence="5 6">
    <name type="scientific">Schizosaccharomyces octosporus (strain yFS286)</name>
    <name type="common">Fission yeast</name>
    <name type="synonym">Octosporomyces octosporus</name>
    <dbReference type="NCBI Taxonomy" id="483514"/>
    <lineage>
        <taxon>Eukaryota</taxon>
        <taxon>Fungi</taxon>
        <taxon>Dikarya</taxon>
        <taxon>Ascomycota</taxon>
        <taxon>Taphrinomycotina</taxon>
        <taxon>Schizosaccharomycetes</taxon>
        <taxon>Schizosaccharomycetales</taxon>
        <taxon>Schizosaccharomycetaceae</taxon>
        <taxon>Schizosaccharomyces</taxon>
    </lineage>
</organism>
<feature type="compositionally biased region" description="Basic and acidic residues" evidence="3">
    <location>
        <begin position="170"/>
        <end position="181"/>
    </location>
</feature>
<feature type="region of interest" description="Disordered" evidence="3">
    <location>
        <begin position="227"/>
        <end position="259"/>
    </location>
</feature>
<dbReference type="InterPro" id="IPR035979">
    <property type="entry name" value="RBD_domain_sf"/>
</dbReference>
<feature type="region of interest" description="Disordered" evidence="3">
    <location>
        <begin position="1"/>
        <end position="185"/>
    </location>
</feature>
<dbReference type="PROSITE" id="PS50102">
    <property type="entry name" value="RRM"/>
    <property type="match status" value="1"/>
</dbReference>
<gene>
    <name evidence="5" type="ORF">SOCG_01944</name>
</gene>
<dbReference type="InterPro" id="IPR051186">
    <property type="entry name" value="RRM_HNRPC/RALY_subfam"/>
</dbReference>
<sequence>MDPTRESILTKGDEPLKEQVDSSEQPSSQMQAQNLEENGSADVTAISNPEVNKAELPPRQENRPETDEREHEPALPWNNDGSGKAEENEEEEDDEDDVYSPPEPASEPSTQEEHYVNESKFHTDEKPAELNIERGNYPSSNDSLNEDKKVSIPDQPISTDPSVPTSGVDPKIKEPAPDRMYEPTPMNATNSIPPQFSSVHPLASTPNLDSILKGIDVNKVLATVNNNNRPSNVAFQNLNVQDRQSENTSSSSVSLSHSPNFSESVTIPKNFVPFSEYDPEEVPKSQDVEYNGKFPGPPYSDTHPPEPCLRFRPEDEETYQLFLQEEAKIMSNWFPGQFPSSSRLFLGHLQKENNLSKREVWKTFQNYGRLAQVVLKPTYGFVQFFTDEACARALNDMQGKYIQNQRLYLEISKLQKKYQNQVDFSKKGPTKGSSAPIYGSANPPTWKKRSRSPSLYSGKRPEKKPALEGLPRVQVDCHIFVVDDTPIEFVYRVENAFRERSLNVALTFLTPKLSLQALVHQCIVDGIPAIAYVSSRVSQNGCVSVQTFQRTENPSEIRYDEYANVGIYTAVELVLRSKSAWLVMNPSGFPTTTPINSYQTPSNDQISKIVSYSNPHLSSILGSLDSNSLHQLLDVIKTKPSSLSKPNYNPQNKYSLYEASNSNPTLSVNEHGLNNLPVAGAPSNHYPEQNQKQFEHILEQLTALQNP</sequence>
<feature type="compositionally biased region" description="Polar residues" evidence="3">
    <location>
        <begin position="227"/>
        <end position="242"/>
    </location>
</feature>
<dbReference type="Proteomes" id="UP000016088">
    <property type="component" value="Unassembled WGS sequence"/>
</dbReference>
<dbReference type="eggNOG" id="KOG0118">
    <property type="taxonomic scope" value="Eukaryota"/>
</dbReference>
<evidence type="ECO:0000256" key="1">
    <source>
        <dbReference type="ARBA" id="ARBA00022884"/>
    </source>
</evidence>
<dbReference type="Gene3D" id="3.40.50.800">
    <property type="entry name" value="Anticodon-binding domain"/>
    <property type="match status" value="1"/>
</dbReference>
<dbReference type="InterPro" id="IPR012677">
    <property type="entry name" value="Nucleotide-bd_a/b_plait_sf"/>
</dbReference>
<keyword evidence="6" id="KW-1185">Reference proteome</keyword>
<feature type="region of interest" description="Disordered" evidence="3">
    <location>
        <begin position="665"/>
        <end position="687"/>
    </location>
</feature>
<reference evidence="5 6" key="1">
    <citation type="journal article" date="2011" name="Science">
        <title>Comparative functional genomics of the fission yeasts.</title>
        <authorList>
            <person name="Rhind N."/>
            <person name="Chen Z."/>
            <person name="Yassour M."/>
            <person name="Thompson D.A."/>
            <person name="Haas B.J."/>
            <person name="Habib N."/>
            <person name="Wapinski I."/>
            <person name="Roy S."/>
            <person name="Lin M.F."/>
            <person name="Heiman D.I."/>
            <person name="Young S.K."/>
            <person name="Furuya K."/>
            <person name="Guo Y."/>
            <person name="Pidoux A."/>
            <person name="Chen H.M."/>
            <person name="Robbertse B."/>
            <person name="Goldberg J.M."/>
            <person name="Aoki K."/>
            <person name="Bayne E.H."/>
            <person name="Berlin A.M."/>
            <person name="Desjardins C.A."/>
            <person name="Dobbs E."/>
            <person name="Dukaj L."/>
            <person name="Fan L."/>
            <person name="FitzGerald M.G."/>
            <person name="French C."/>
            <person name="Gujja S."/>
            <person name="Hansen K."/>
            <person name="Keifenheim D."/>
            <person name="Levin J.Z."/>
            <person name="Mosher R.A."/>
            <person name="Mueller C.A."/>
            <person name="Pfiffner J."/>
            <person name="Priest M."/>
            <person name="Russ C."/>
            <person name="Smialowska A."/>
            <person name="Swoboda P."/>
            <person name="Sykes S.M."/>
            <person name="Vaughn M."/>
            <person name="Vengrova S."/>
            <person name="Yoder R."/>
            <person name="Zeng Q."/>
            <person name="Allshire R."/>
            <person name="Baulcombe D."/>
            <person name="Birren B.W."/>
            <person name="Brown W."/>
            <person name="Ekwall K."/>
            <person name="Kellis M."/>
            <person name="Leatherwood J."/>
            <person name="Levin H."/>
            <person name="Margalit H."/>
            <person name="Martienssen R."/>
            <person name="Nieduszynski C.A."/>
            <person name="Spatafora J.W."/>
            <person name="Friedman N."/>
            <person name="Dalgaard J.Z."/>
            <person name="Baumann P."/>
            <person name="Niki H."/>
            <person name="Regev A."/>
            <person name="Nusbaum C."/>
        </authorList>
    </citation>
    <scope>NUCLEOTIDE SEQUENCE [LARGE SCALE GENOMIC DNA]</scope>
    <source>
        <strain evidence="6">yFS286</strain>
    </source>
</reference>
<dbReference type="AlphaFoldDB" id="S9R8B7"/>
<dbReference type="OMA" id="NKITEMH"/>
<feature type="compositionally biased region" description="Low complexity" evidence="3">
    <location>
        <begin position="246"/>
        <end position="259"/>
    </location>
</feature>
<proteinExistence type="predicted"/>
<feature type="compositionally biased region" description="Polar residues" evidence="3">
    <location>
        <begin position="156"/>
        <end position="165"/>
    </location>
</feature>
<feature type="domain" description="RRM" evidence="4">
    <location>
        <begin position="342"/>
        <end position="414"/>
    </location>
</feature>
<feature type="compositionally biased region" description="Basic and acidic residues" evidence="3">
    <location>
        <begin position="11"/>
        <end position="20"/>
    </location>
</feature>
<dbReference type="OrthoDB" id="10044938at2759"/>
<feature type="compositionally biased region" description="Polar residues" evidence="3">
    <location>
        <begin position="22"/>
        <end position="37"/>
    </location>
</feature>
<dbReference type="SUPFAM" id="SSF54928">
    <property type="entry name" value="RNA-binding domain, RBD"/>
    <property type="match status" value="1"/>
</dbReference>
<dbReference type="Pfam" id="PF00076">
    <property type="entry name" value="RRM_1"/>
    <property type="match status" value="1"/>
</dbReference>
<dbReference type="PANTHER" id="PTHR13968:SF26">
    <property type="entry name" value="RRM DOMAIN-CONTAINING PROTEIN"/>
    <property type="match status" value="1"/>
</dbReference>
<dbReference type="HOGENOM" id="CLU_391357_0_0_1"/>
<evidence type="ECO:0000259" key="4">
    <source>
        <dbReference type="PROSITE" id="PS50102"/>
    </source>
</evidence>